<dbReference type="PANTHER" id="PTHR42996:SF1">
    <property type="entry name" value="PHOSPHATE-BINDING PROTEIN PSTS"/>
    <property type="match status" value="1"/>
</dbReference>
<organism evidence="4">
    <name type="scientific">Rhodopseudomonas palustris (strain BisB18)</name>
    <dbReference type="NCBI Taxonomy" id="316056"/>
    <lineage>
        <taxon>Bacteria</taxon>
        <taxon>Pseudomonadati</taxon>
        <taxon>Pseudomonadota</taxon>
        <taxon>Alphaproteobacteria</taxon>
        <taxon>Hyphomicrobiales</taxon>
        <taxon>Nitrobacteraceae</taxon>
        <taxon>Rhodopseudomonas</taxon>
    </lineage>
</organism>
<dbReference type="Gene3D" id="3.40.190.10">
    <property type="entry name" value="Periplasmic binding protein-like II"/>
    <property type="match status" value="2"/>
</dbReference>
<proteinExistence type="inferred from homology"/>
<dbReference type="eggNOG" id="COG0226">
    <property type="taxonomic scope" value="Bacteria"/>
</dbReference>
<feature type="chain" id="PRO_5004199514" description="PBP domain-containing protein" evidence="2">
    <location>
        <begin position="27"/>
        <end position="510"/>
    </location>
</feature>
<comment type="similarity">
    <text evidence="1">Belongs to the PstS family.</text>
</comment>
<keyword evidence="2" id="KW-0732">Signal</keyword>
<dbReference type="EMBL" id="CP000301">
    <property type="protein sequence ID" value="ABD88544.1"/>
    <property type="molecule type" value="Genomic_DNA"/>
</dbReference>
<dbReference type="Pfam" id="PF12849">
    <property type="entry name" value="PBP_like_2"/>
    <property type="match status" value="1"/>
</dbReference>
<dbReference type="AlphaFoldDB" id="Q212Z2"/>
<evidence type="ECO:0000256" key="1">
    <source>
        <dbReference type="ARBA" id="ARBA00008725"/>
    </source>
</evidence>
<name>Q212Z2_RHOPB</name>
<dbReference type="SUPFAM" id="SSF53850">
    <property type="entry name" value="Periplasmic binding protein-like II"/>
    <property type="match status" value="1"/>
</dbReference>
<evidence type="ECO:0000259" key="3">
    <source>
        <dbReference type="Pfam" id="PF12849"/>
    </source>
</evidence>
<dbReference type="InterPro" id="IPR024370">
    <property type="entry name" value="PBP_domain"/>
</dbReference>
<dbReference type="PROSITE" id="PS51257">
    <property type="entry name" value="PROKAR_LIPOPROTEIN"/>
    <property type="match status" value="1"/>
</dbReference>
<sequence>MCNLKALLMGSVAFACVGVASESANAQQSYAFGVGATFPQIAYRQLADCLFDQAQGSAGKPGPLAKAASCPGFNSGASGVLNSGTGGLILYAGTGSGNGKLVLRTNDPTQASAPSSSIPWTDPSIAESLADYDGVQFIGSDDVVTSSDVAAWTARGNNATFGNLIQIPALIGAVGLGYNGTDGAGNPLNTLAGGLNLSRKALCGIVSGHITQWNNAILTADNGGVLGAGNITFVHRSDGSGTTFLFSNALATQCQFEFGPNNETDTTVVSYAFPWTDRSSGTSACPLPVARGANQNNWPDQFTTDQCGTAVANPGGGHFASASGSGGVASRVGSTLPSGYGTIGYASVDYWAPVRVGGSPVANVQSQWDITAGTGQFRAPTAETARIAMASAIPQFNASSRANPLAWSLQGVVPNPVVEGAYPISGFTWFEMYQCYAQHTGNDAFGKFRSFLDYLYNDNAGAVATAILDNNGFAPLPAQWRTEVYALLNDTANGPNYTGVGGCVGKTGAK</sequence>
<evidence type="ECO:0000313" key="4">
    <source>
        <dbReference type="EMBL" id="ABD88544.1"/>
    </source>
</evidence>
<reference evidence="4" key="1">
    <citation type="submission" date="2006-03" db="EMBL/GenBank/DDBJ databases">
        <title>Complete sequence of Rhodopseudomonas palustris BisB18.</title>
        <authorList>
            <consortium name="US DOE Joint Genome Institute"/>
            <person name="Copeland A."/>
            <person name="Lucas S."/>
            <person name="Lapidus A."/>
            <person name="Barry K."/>
            <person name="Detter J.C."/>
            <person name="Glavina del Rio T."/>
            <person name="Hammon N."/>
            <person name="Israni S."/>
            <person name="Dalin E."/>
            <person name="Tice H."/>
            <person name="Pitluck S."/>
            <person name="Chain P."/>
            <person name="Malfatti S."/>
            <person name="Shin M."/>
            <person name="Vergez L."/>
            <person name="Schmutz J."/>
            <person name="Larimer F."/>
            <person name="Land M."/>
            <person name="Hauser L."/>
            <person name="Pelletier D.A."/>
            <person name="Kyrpides N."/>
            <person name="Anderson I."/>
            <person name="Oda Y."/>
            <person name="Harwood C.S."/>
            <person name="Richardson P."/>
        </authorList>
    </citation>
    <scope>NUCLEOTIDE SEQUENCE [LARGE SCALE GENOMIC DNA]</scope>
    <source>
        <strain evidence="4">BisB18</strain>
    </source>
</reference>
<evidence type="ECO:0000256" key="2">
    <source>
        <dbReference type="SAM" id="SignalP"/>
    </source>
</evidence>
<protein>
    <recommendedName>
        <fullName evidence="3">PBP domain-containing protein</fullName>
    </recommendedName>
</protein>
<feature type="domain" description="PBP" evidence="3">
    <location>
        <begin position="31"/>
        <end position="458"/>
    </location>
</feature>
<dbReference type="HOGENOM" id="CLU_482090_0_0_5"/>
<dbReference type="InterPro" id="IPR050962">
    <property type="entry name" value="Phosphate-bind_PstS"/>
</dbReference>
<accession>Q212Z2</accession>
<dbReference type="STRING" id="316056.RPC_2999"/>
<feature type="signal peptide" evidence="2">
    <location>
        <begin position="1"/>
        <end position="26"/>
    </location>
</feature>
<dbReference type="OrthoDB" id="8180349at2"/>
<dbReference type="PANTHER" id="PTHR42996">
    <property type="entry name" value="PHOSPHATE-BINDING PROTEIN PSTS"/>
    <property type="match status" value="1"/>
</dbReference>
<gene>
    <name evidence="4" type="ordered locus">RPC_2999</name>
</gene>
<dbReference type="KEGG" id="rpc:RPC_2999"/>